<organism evidence="1 2">
    <name type="scientific">Midichloria mitochondrii (strain IricVA)</name>
    <dbReference type="NCBI Taxonomy" id="696127"/>
    <lineage>
        <taxon>Bacteria</taxon>
        <taxon>Pseudomonadati</taxon>
        <taxon>Pseudomonadota</taxon>
        <taxon>Alphaproteobacteria</taxon>
        <taxon>Rickettsiales</taxon>
        <taxon>Candidatus Midichloriaceae</taxon>
        <taxon>Candidatus Midichloria</taxon>
    </lineage>
</organism>
<dbReference type="Pfam" id="PF09140">
    <property type="entry name" value="MipZ"/>
    <property type="match status" value="1"/>
</dbReference>
<reference evidence="1 2" key="1">
    <citation type="journal article" date="2011" name="Mol. Biol. Evol.">
        <title>Phylogenomic evidence for the presence of a flagellum and cbb3 oxidase in the free-living mitochondrial ancestor.</title>
        <authorList>
            <person name="Sassera D."/>
            <person name="Lo N."/>
            <person name="Epis S."/>
            <person name="D'Auria G."/>
            <person name="Montagna M."/>
            <person name="Comandatore F."/>
            <person name="Horner D."/>
            <person name="Pereto J."/>
            <person name="Luciano A.M."/>
            <person name="Franciosi F."/>
            <person name="Ferri E."/>
            <person name="Crotti E."/>
            <person name="Bazzocchi C."/>
            <person name="Daffonchio D."/>
            <person name="Sacchi L."/>
            <person name="Moya A."/>
            <person name="Latorre A."/>
            <person name="Bandi C."/>
        </authorList>
    </citation>
    <scope>NUCLEOTIDE SEQUENCE [LARGE SCALE GENOMIC DNA]</scope>
    <source>
        <strain evidence="1 2">IricVA</strain>
    </source>
</reference>
<dbReference type="Proteomes" id="UP000006639">
    <property type="component" value="Chromosome"/>
</dbReference>
<dbReference type="OrthoDB" id="13869at2"/>
<dbReference type="STRING" id="696127.midi_00766"/>
<dbReference type="AlphaFoldDB" id="F7XWK7"/>
<keyword evidence="2" id="KW-1185">Reference proteome</keyword>
<dbReference type="HOGENOM" id="CLU_080923_0_0_5"/>
<dbReference type="RefSeq" id="WP_013951259.1">
    <property type="nucleotide sequence ID" value="NC_015722.1"/>
</dbReference>
<dbReference type="PANTHER" id="PTHR13696:SF96">
    <property type="entry name" value="COBQ_COBB_MIND_PARA NUCLEOTIDE BINDING DOMAIN-CONTAINING PROTEIN"/>
    <property type="match status" value="1"/>
</dbReference>
<dbReference type="PANTHER" id="PTHR13696">
    <property type="entry name" value="P-LOOP CONTAINING NUCLEOSIDE TRIPHOSPHATE HYDROLASE"/>
    <property type="match status" value="1"/>
</dbReference>
<dbReference type="InterPro" id="IPR027417">
    <property type="entry name" value="P-loop_NTPase"/>
</dbReference>
<dbReference type="SUPFAM" id="SSF52540">
    <property type="entry name" value="P-loop containing nucleoside triphosphate hydrolases"/>
    <property type="match status" value="1"/>
</dbReference>
<protein>
    <submittedName>
        <fullName evidence="1">Chromosome partitioning protein</fullName>
    </submittedName>
</protein>
<dbReference type="InterPro" id="IPR015223">
    <property type="entry name" value="MipZ"/>
</dbReference>
<sequence length="271" mass="30527">MAHIIVSGNEKGGSGKTTSAIHLIISLLKLGFKVASVDLDYRQQSLTTYINNRKKFITSEGISLTLPEHYVLEKSKEQNLQQAELEEGTNFSELISKIQNQNDFIIIDTPGSDTFLSRLAHSYSDAVMTPINDSFIDVDLLGKIEVNDLEKIKPGIYSAMVWEQKLKKAARENKQMDWIIMRNRGSSTDNINKRNIEKAIDKLSKKFGFRIVPGFSERVIFRELFLHGLTLNDAGSTNKVRFNTSIVAARHELRAFIKALGLPNVNLDSKL</sequence>
<dbReference type="EMBL" id="CP002130">
    <property type="protein sequence ID" value="AEI89056.1"/>
    <property type="molecule type" value="Genomic_DNA"/>
</dbReference>
<evidence type="ECO:0000313" key="2">
    <source>
        <dbReference type="Proteomes" id="UP000006639"/>
    </source>
</evidence>
<name>F7XWK7_MIDMI</name>
<accession>F7XWK7</accession>
<evidence type="ECO:0000313" key="1">
    <source>
        <dbReference type="EMBL" id="AEI89056.1"/>
    </source>
</evidence>
<gene>
    <name evidence="1" type="primary">soj</name>
    <name evidence="1" type="ordered locus">midi_00766</name>
</gene>
<dbReference type="InterPro" id="IPR050678">
    <property type="entry name" value="DNA_Partitioning_ATPase"/>
</dbReference>
<dbReference type="KEGG" id="mmn:midi_00766"/>
<dbReference type="Gene3D" id="3.40.50.300">
    <property type="entry name" value="P-loop containing nucleotide triphosphate hydrolases"/>
    <property type="match status" value="1"/>
</dbReference>
<proteinExistence type="predicted"/>
<dbReference type="CDD" id="cd02042">
    <property type="entry name" value="ParAB_family"/>
    <property type="match status" value="1"/>
</dbReference>